<dbReference type="Proteomes" id="UP000245802">
    <property type="component" value="Chromosome"/>
</dbReference>
<protein>
    <recommendedName>
        <fullName evidence="5">DUF2135 domain-containing protein</fullName>
    </recommendedName>
</protein>
<feature type="compositionally biased region" description="Pro residues" evidence="1">
    <location>
        <begin position="569"/>
        <end position="583"/>
    </location>
</feature>
<dbReference type="PANTHER" id="PTHR45725:SF1">
    <property type="entry name" value="DISHEVELLED ASSOCIATED ACTIVATOR OF MORPHOGENESIS, ISOFORM D"/>
    <property type="match status" value="1"/>
</dbReference>
<evidence type="ECO:0000313" key="4">
    <source>
        <dbReference type="Proteomes" id="UP000245802"/>
    </source>
</evidence>
<evidence type="ECO:0000313" key="3">
    <source>
        <dbReference type="EMBL" id="AWM40736.1"/>
    </source>
</evidence>
<dbReference type="AlphaFoldDB" id="A0A2Z3HAM9"/>
<gene>
    <name evidence="3" type="ORF">C1280_29625</name>
</gene>
<dbReference type="EMBL" id="CP025958">
    <property type="protein sequence ID" value="AWM40736.1"/>
    <property type="molecule type" value="Genomic_DNA"/>
</dbReference>
<feature type="transmembrane region" description="Helical" evidence="2">
    <location>
        <begin position="412"/>
        <end position="434"/>
    </location>
</feature>
<dbReference type="PANTHER" id="PTHR45725">
    <property type="entry name" value="FORMIN HOMOLOGY 2 FAMILY MEMBER"/>
    <property type="match status" value="1"/>
</dbReference>
<reference evidence="3 4" key="1">
    <citation type="submission" date="2018-01" db="EMBL/GenBank/DDBJ databases">
        <title>G. obscuriglobus.</title>
        <authorList>
            <person name="Franke J."/>
            <person name="Blomberg W."/>
            <person name="Selmecki A."/>
        </authorList>
    </citation>
    <scope>NUCLEOTIDE SEQUENCE [LARGE SCALE GENOMIC DNA]</scope>
    <source>
        <strain evidence="3 4">DSM 5831</strain>
    </source>
</reference>
<keyword evidence="2" id="KW-1133">Transmembrane helix</keyword>
<keyword evidence="2" id="KW-0472">Membrane</keyword>
<feature type="transmembrane region" description="Helical" evidence="2">
    <location>
        <begin position="307"/>
        <end position="332"/>
    </location>
</feature>
<evidence type="ECO:0000256" key="2">
    <source>
        <dbReference type="SAM" id="Phobius"/>
    </source>
</evidence>
<evidence type="ECO:0000256" key="1">
    <source>
        <dbReference type="SAM" id="MobiDB-lite"/>
    </source>
</evidence>
<accession>A0A2Z3HAM9</accession>
<dbReference type="OrthoDB" id="1090891at2"/>
<feature type="transmembrane region" description="Helical" evidence="2">
    <location>
        <begin position="370"/>
        <end position="392"/>
    </location>
</feature>
<feature type="compositionally biased region" description="Low complexity" evidence="1">
    <location>
        <begin position="653"/>
        <end position="663"/>
    </location>
</feature>
<dbReference type="InterPro" id="IPR051425">
    <property type="entry name" value="Formin_Homology"/>
</dbReference>
<keyword evidence="2" id="KW-0812">Transmembrane</keyword>
<feature type="region of interest" description="Disordered" evidence="1">
    <location>
        <begin position="569"/>
        <end position="669"/>
    </location>
</feature>
<proteinExistence type="predicted"/>
<organism evidence="3 4">
    <name type="scientific">Gemmata obscuriglobus</name>
    <dbReference type="NCBI Taxonomy" id="114"/>
    <lineage>
        <taxon>Bacteria</taxon>
        <taxon>Pseudomonadati</taxon>
        <taxon>Planctomycetota</taxon>
        <taxon>Planctomycetia</taxon>
        <taxon>Gemmatales</taxon>
        <taxon>Gemmataceae</taxon>
        <taxon>Gemmata</taxon>
    </lineage>
</organism>
<evidence type="ECO:0008006" key="5">
    <source>
        <dbReference type="Google" id="ProtNLM"/>
    </source>
</evidence>
<dbReference type="KEGG" id="gog:C1280_29625"/>
<feature type="compositionally biased region" description="Pro residues" evidence="1">
    <location>
        <begin position="617"/>
        <end position="652"/>
    </location>
</feature>
<keyword evidence="4" id="KW-1185">Reference proteome</keyword>
<dbReference type="RefSeq" id="WP_010047261.1">
    <property type="nucleotide sequence ID" value="NZ_CP025958.1"/>
</dbReference>
<feature type="transmembrane region" description="Helical" evidence="2">
    <location>
        <begin position="344"/>
        <end position="364"/>
    </location>
</feature>
<sequence>MSLLATWKKVLLFGAFGAVGALAGWLVGEPLLAAGGYAAKSAGAGPGATLVTKPTAPSGNPPLPDDFRRRVEQAKGSTGDVQITLIWDDANDLDLHCVDPSGYEIWYKQKASPTRGRLDVDRNAGCQSIDPQPVENIFWPEGGAPQGDYTIYVNFFQRCTGGPDRSDYRVNILANGERKEIKNSLTKLPGGGPGPKQVVHRFKVEPRLELYTPNDFDLQPGQTVKVPVTVRRAYHNGPVEVRLENLPDGVTAGRLTIPEGKDDGELELVASDASKEGARAIQFVATGGALVSTKSVKLTVPKASGELSAWGIASTGLWTALVATGLCLALLAGQNRHLGKKPFAPGRVPLALVVAGAGAAGLVSGGVGQVLYTLLLGLGGAKLGFVVGWVLLGGLLGRGVSLFIPNLDGNKATGAGLSGGLLGAVAFLVASGAGDWAGRLGGAALLGFCIGLMVAVVEAAFRSAWLEVRFGEREAITVNLGAEPVKVGGDARACTVWARGAADVAFRYWIRDGKVFCEDVPARREAPVSAGDTRLAGAVTVVVRTSAAAVTAPVAAPIAPAPPPVPVPPPIAAPPTPAPPAPPAAGDYDDGLPMPLVPPAPARRPVASILDLDDPRPAPPKPVAPPPPAAKPPGPVAGPKPPVPAPPRPPVPTVAKPPAIAAKDGGADACPTCRRKIPGAPGARYCMVCDKTF</sequence>
<name>A0A2Z3HAM9_9BACT</name>
<feature type="transmembrane region" description="Helical" evidence="2">
    <location>
        <begin position="440"/>
        <end position="461"/>
    </location>
</feature>